<dbReference type="Proteomes" id="UP000608530">
    <property type="component" value="Unassembled WGS sequence"/>
</dbReference>
<dbReference type="AlphaFoldDB" id="A0A934UTM9"/>
<gene>
    <name evidence="1" type="ORF">JD276_02420</name>
</gene>
<dbReference type="PANTHER" id="PTHR37943:SF1">
    <property type="entry name" value="PROTEIN VES"/>
    <property type="match status" value="1"/>
</dbReference>
<dbReference type="InterPro" id="IPR014710">
    <property type="entry name" value="RmlC-like_jellyroll"/>
</dbReference>
<sequence length="195" mass="20712">MYLLRELATARTVPWANGGGVTTELVSFEASSELSPDCAQAWRLSIARLDAPGPFSPLPGIARTFMPLDGSLTLVVDGDVHELEPGKPLQFSGDADAVLEWLPRPCRALNLMGRGPRPGRIVAASETGRMPEGAVAALAVLRGDDECGEATRAVDAEEHPRAEDVLVLTPGITALTPQPHRSIPDAAVRFFVIPS</sequence>
<reference evidence="1" key="1">
    <citation type="submission" date="2020-12" db="EMBL/GenBank/DDBJ databases">
        <title>Leucobacter sp. CAS1, isolated from Chromium sludge.</title>
        <authorList>
            <person name="Xu Z."/>
        </authorList>
    </citation>
    <scope>NUCLEOTIDE SEQUENCE</scope>
    <source>
        <strain evidence="1">CSA1</strain>
    </source>
</reference>
<dbReference type="InterPro" id="IPR010282">
    <property type="entry name" value="Uncharacterised_HutD/Ves"/>
</dbReference>
<dbReference type="Pfam" id="PF05962">
    <property type="entry name" value="HutD"/>
    <property type="match status" value="1"/>
</dbReference>
<organism evidence="1 2">
    <name type="scientific">Leucobacter chromiisoli</name>
    <dbReference type="NCBI Taxonomy" id="2796471"/>
    <lineage>
        <taxon>Bacteria</taxon>
        <taxon>Bacillati</taxon>
        <taxon>Actinomycetota</taxon>
        <taxon>Actinomycetes</taxon>
        <taxon>Micrococcales</taxon>
        <taxon>Microbacteriaceae</taxon>
        <taxon>Leucobacter</taxon>
    </lineage>
</organism>
<evidence type="ECO:0000313" key="2">
    <source>
        <dbReference type="Proteomes" id="UP000608530"/>
    </source>
</evidence>
<dbReference type="PANTHER" id="PTHR37943">
    <property type="entry name" value="PROTEIN VES"/>
    <property type="match status" value="1"/>
</dbReference>
<proteinExistence type="predicted"/>
<dbReference type="Gene3D" id="2.60.120.10">
    <property type="entry name" value="Jelly Rolls"/>
    <property type="match status" value="1"/>
</dbReference>
<dbReference type="InterPro" id="IPR011051">
    <property type="entry name" value="RmlC_Cupin_sf"/>
</dbReference>
<comment type="caution">
    <text evidence="1">The sequence shown here is derived from an EMBL/GenBank/DDBJ whole genome shotgun (WGS) entry which is preliminary data.</text>
</comment>
<accession>A0A934UTM9</accession>
<evidence type="ECO:0000313" key="1">
    <source>
        <dbReference type="EMBL" id="MBK0417890.1"/>
    </source>
</evidence>
<name>A0A934UTM9_9MICO</name>
<dbReference type="RefSeq" id="WP_200113573.1">
    <property type="nucleotide sequence ID" value="NZ_JAEHOH010000002.1"/>
</dbReference>
<protein>
    <submittedName>
        <fullName evidence="1">HutD family protein</fullName>
    </submittedName>
</protein>
<dbReference type="EMBL" id="JAEHOH010000002">
    <property type="protein sequence ID" value="MBK0417890.1"/>
    <property type="molecule type" value="Genomic_DNA"/>
</dbReference>
<dbReference type="SUPFAM" id="SSF51182">
    <property type="entry name" value="RmlC-like cupins"/>
    <property type="match status" value="1"/>
</dbReference>
<keyword evidence="2" id="KW-1185">Reference proteome</keyword>